<dbReference type="SUPFAM" id="SSF46785">
    <property type="entry name" value="Winged helix' DNA-binding domain"/>
    <property type="match status" value="1"/>
</dbReference>
<evidence type="ECO:0000313" key="4">
    <source>
        <dbReference type="EMBL" id="KAB0344164.1"/>
    </source>
</evidence>
<dbReference type="Gene3D" id="2.40.50.140">
    <property type="entry name" value="Nucleic acid-binding proteins"/>
    <property type="match status" value="1"/>
</dbReference>
<evidence type="ECO:0000256" key="2">
    <source>
        <dbReference type="SAM" id="MobiDB-lite"/>
    </source>
</evidence>
<evidence type="ECO:0000259" key="3">
    <source>
        <dbReference type="Pfam" id="PF08784"/>
    </source>
</evidence>
<dbReference type="InterPro" id="IPR012340">
    <property type="entry name" value="NA-bd_OB-fold"/>
</dbReference>
<feature type="domain" description="Replication protein A C-terminal" evidence="3">
    <location>
        <begin position="171"/>
        <end position="208"/>
    </location>
</feature>
<dbReference type="AlphaFoldDB" id="A0A5N3V4U5"/>
<feature type="compositionally biased region" description="Low complexity" evidence="2">
    <location>
        <begin position="13"/>
        <end position="25"/>
    </location>
</feature>
<feature type="compositionally biased region" description="Basic and acidic residues" evidence="2">
    <location>
        <begin position="159"/>
        <end position="175"/>
    </location>
</feature>
<feature type="region of interest" description="Disordered" evidence="2">
    <location>
        <begin position="145"/>
        <end position="175"/>
    </location>
</feature>
<dbReference type="InterPro" id="IPR036390">
    <property type="entry name" value="WH_DNA-bd_sf"/>
</dbReference>
<reference evidence="4 5" key="1">
    <citation type="submission" date="2019-06" db="EMBL/GenBank/DDBJ databases">
        <title>Discovery of a novel chromosome fission-fusion reversal in muntjac.</title>
        <authorList>
            <person name="Mudd A.B."/>
            <person name="Bredeson J.V."/>
            <person name="Baum R."/>
            <person name="Hockemeyer D."/>
            <person name="Rokhsar D.S."/>
        </authorList>
    </citation>
    <scope>NUCLEOTIDE SEQUENCE [LARGE SCALE GENOMIC DNA]</scope>
    <source>
        <strain evidence="4">UTSW_UCB_Mm</strain>
        <tissue evidence="4">Fibroblast cell line</tissue>
    </source>
</reference>
<protein>
    <recommendedName>
        <fullName evidence="3">Replication protein A C-terminal domain-containing protein</fullName>
    </recommendedName>
</protein>
<dbReference type="Proteomes" id="UP000326458">
    <property type="component" value="Unassembled WGS sequence"/>
</dbReference>
<sequence>MRKNGFGSYGNISAPGGASGSSDPLSQGRVALATKSTGTRAQIQAIVPCVNQLLTSTLVDNVFKNRGIKISHVSVKTDDMTTLPIEVCQWVGRDKAKQEVTLLPVGVYAKVFGILECSVEMKSLEMLKIQMVKVHMMLDNACQAAPGQSGPVDPSEMGDAQKHSEHHPSFVQNEEGKSIHELQTELCDLSIQTVKQAVDYLTMEGHIYPHCG</sequence>
<name>A0A5N3V4U5_MUNMU</name>
<organism evidence="4 5">
    <name type="scientific">Muntiacus muntjak</name>
    <name type="common">Barking deer</name>
    <name type="synonym">Indian muntjac</name>
    <dbReference type="NCBI Taxonomy" id="9888"/>
    <lineage>
        <taxon>Eukaryota</taxon>
        <taxon>Metazoa</taxon>
        <taxon>Chordata</taxon>
        <taxon>Craniata</taxon>
        <taxon>Vertebrata</taxon>
        <taxon>Euteleostomi</taxon>
        <taxon>Mammalia</taxon>
        <taxon>Eutheria</taxon>
        <taxon>Laurasiatheria</taxon>
        <taxon>Artiodactyla</taxon>
        <taxon>Ruminantia</taxon>
        <taxon>Pecora</taxon>
        <taxon>Cervidae</taxon>
        <taxon>Muntiacinae</taxon>
        <taxon>Muntiacus</taxon>
    </lineage>
</organism>
<evidence type="ECO:0000313" key="5">
    <source>
        <dbReference type="Proteomes" id="UP000326458"/>
    </source>
</evidence>
<gene>
    <name evidence="4" type="ORF">FD754_021090</name>
</gene>
<keyword evidence="5" id="KW-1185">Reference proteome</keyword>
<feature type="region of interest" description="Disordered" evidence="2">
    <location>
        <begin position="1"/>
        <end position="25"/>
    </location>
</feature>
<dbReference type="SUPFAM" id="SSF50249">
    <property type="entry name" value="Nucleic acid-binding proteins"/>
    <property type="match status" value="1"/>
</dbReference>
<dbReference type="Gene3D" id="1.10.10.10">
    <property type="entry name" value="Winged helix-like DNA-binding domain superfamily/Winged helix DNA-binding domain"/>
    <property type="match status" value="1"/>
</dbReference>
<dbReference type="InterPro" id="IPR036388">
    <property type="entry name" value="WH-like_DNA-bd_sf"/>
</dbReference>
<proteinExistence type="inferred from homology"/>
<dbReference type="InterPro" id="IPR014892">
    <property type="entry name" value="RPA_C"/>
</dbReference>
<comment type="caution">
    <text evidence="4">The sequence shown here is derived from an EMBL/GenBank/DDBJ whole genome shotgun (WGS) entry which is preliminary data.</text>
</comment>
<dbReference type="EMBL" id="VCEA01000003">
    <property type="protein sequence ID" value="KAB0344164.1"/>
    <property type="molecule type" value="Genomic_DNA"/>
</dbReference>
<comment type="similarity">
    <text evidence="1">Belongs to the replication factor A protein 2 family.</text>
</comment>
<dbReference type="Pfam" id="PF08784">
    <property type="entry name" value="RPA_C"/>
    <property type="match status" value="1"/>
</dbReference>
<accession>A0A5N3V4U5</accession>
<evidence type="ECO:0000256" key="1">
    <source>
        <dbReference type="ARBA" id="ARBA00007815"/>
    </source>
</evidence>